<dbReference type="SUPFAM" id="SSF159006">
    <property type="entry name" value="YopX-like"/>
    <property type="match status" value="1"/>
</dbReference>
<accession>A0A0F8YKA5</accession>
<dbReference type="AlphaFoldDB" id="A0A0F8YKA5"/>
<feature type="domain" description="YopX protein" evidence="1">
    <location>
        <begin position="10"/>
        <end position="80"/>
    </location>
</feature>
<dbReference type="Gene3D" id="2.30.30.290">
    <property type="entry name" value="YopX-like domains"/>
    <property type="match status" value="1"/>
</dbReference>
<feature type="non-terminal residue" evidence="2">
    <location>
        <position position="1"/>
    </location>
</feature>
<dbReference type="InterPro" id="IPR019096">
    <property type="entry name" value="YopX_protein"/>
</dbReference>
<sequence length="89" mass="10167">TYIRHDSKDQFTGLLDKNGVEIYEGDIVKDADSGSYGAVVWSNDKHWGYLFDTRPDYGWSHPVKGFQRNYLEVTGNIHETLLEADNAKT</sequence>
<protein>
    <recommendedName>
        <fullName evidence="1">YopX protein domain-containing protein</fullName>
    </recommendedName>
</protein>
<evidence type="ECO:0000259" key="1">
    <source>
        <dbReference type="Pfam" id="PF09643"/>
    </source>
</evidence>
<comment type="caution">
    <text evidence="2">The sequence shown here is derived from an EMBL/GenBank/DDBJ whole genome shotgun (WGS) entry which is preliminary data.</text>
</comment>
<dbReference type="EMBL" id="LAZR01052947">
    <property type="protein sequence ID" value="KKK81833.1"/>
    <property type="molecule type" value="Genomic_DNA"/>
</dbReference>
<organism evidence="2">
    <name type="scientific">marine sediment metagenome</name>
    <dbReference type="NCBI Taxonomy" id="412755"/>
    <lineage>
        <taxon>unclassified sequences</taxon>
        <taxon>metagenomes</taxon>
        <taxon>ecological metagenomes</taxon>
    </lineage>
</organism>
<gene>
    <name evidence="2" type="ORF">LCGC14_2809440</name>
</gene>
<proteinExistence type="predicted"/>
<reference evidence="2" key="1">
    <citation type="journal article" date="2015" name="Nature">
        <title>Complex archaea that bridge the gap between prokaryotes and eukaryotes.</title>
        <authorList>
            <person name="Spang A."/>
            <person name="Saw J.H."/>
            <person name="Jorgensen S.L."/>
            <person name="Zaremba-Niedzwiedzka K."/>
            <person name="Martijn J."/>
            <person name="Lind A.E."/>
            <person name="van Eijk R."/>
            <person name="Schleper C."/>
            <person name="Guy L."/>
            <person name="Ettema T.J."/>
        </authorList>
    </citation>
    <scope>NUCLEOTIDE SEQUENCE</scope>
</reference>
<evidence type="ECO:0000313" key="2">
    <source>
        <dbReference type="EMBL" id="KKK81833.1"/>
    </source>
</evidence>
<name>A0A0F8YKA5_9ZZZZ</name>
<dbReference type="InterPro" id="IPR023385">
    <property type="entry name" value="YopX-like_C"/>
</dbReference>
<dbReference type="Pfam" id="PF09643">
    <property type="entry name" value="YopX"/>
    <property type="match status" value="1"/>
</dbReference>